<accession>N1WPQ0</accession>
<proteinExistence type="predicted"/>
<name>N1WPQ0_9LEPT</name>
<dbReference type="Proteomes" id="UP000012313">
    <property type="component" value="Unassembled WGS sequence"/>
</dbReference>
<evidence type="ECO:0000313" key="2">
    <source>
        <dbReference type="Proteomes" id="UP000012313"/>
    </source>
</evidence>
<protein>
    <submittedName>
        <fullName evidence="1">Uncharacterized protein</fullName>
    </submittedName>
</protein>
<dbReference type="AlphaFoldDB" id="N1WPQ0"/>
<reference evidence="1" key="1">
    <citation type="submission" date="2013-03" db="EMBL/GenBank/DDBJ databases">
        <authorList>
            <person name="Harkins D.M."/>
            <person name="Durkin A.S."/>
            <person name="Brinkac L.M."/>
            <person name="Haft D.H."/>
            <person name="Selengut J.D."/>
            <person name="Sanka R."/>
            <person name="DePew J."/>
            <person name="Purushe J."/>
            <person name="Hartskeerl R.A."/>
            <person name="Ahmed A."/>
            <person name="van der Linden H."/>
            <person name="Goris M.G.A."/>
            <person name="Vinetz J.M."/>
            <person name="Sutton G.G."/>
            <person name="Nierman W.C."/>
            <person name="Fouts D.E."/>
        </authorList>
    </citation>
    <scope>NUCLEOTIDE SEQUENCE [LARGE SCALE GENOMIC DNA]</scope>
    <source>
        <strain evidence="1">ICFT</strain>
    </source>
</reference>
<evidence type="ECO:0000313" key="1">
    <source>
        <dbReference type="EMBL" id="EMY79232.1"/>
    </source>
</evidence>
<dbReference type="EMBL" id="AOHC02000013">
    <property type="protein sequence ID" value="EMY79232.1"/>
    <property type="molecule type" value="Genomic_DNA"/>
</dbReference>
<keyword evidence="2" id="KW-1185">Reference proteome</keyword>
<comment type="caution">
    <text evidence="1">The sequence shown here is derived from an EMBL/GenBank/DDBJ whole genome shotgun (WGS) entry which is preliminary data.</text>
</comment>
<gene>
    <name evidence="1" type="ORF">LEP1GSC060_3670</name>
</gene>
<sequence length="41" mass="4756">MNFHSILPKRSSLNTRSLDVWKPANEISNTDFFGFKDSMSH</sequence>
<organism evidence="1 2">
    <name type="scientific">Leptospira weilii serovar Ranarum str. ICFT</name>
    <dbReference type="NCBI Taxonomy" id="1218598"/>
    <lineage>
        <taxon>Bacteria</taxon>
        <taxon>Pseudomonadati</taxon>
        <taxon>Spirochaetota</taxon>
        <taxon>Spirochaetia</taxon>
        <taxon>Leptospirales</taxon>
        <taxon>Leptospiraceae</taxon>
        <taxon>Leptospira</taxon>
    </lineage>
</organism>